<dbReference type="EMBL" id="KZ451932">
    <property type="protein sequence ID" value="PKA61141.1"/>
    <property type="molecule type" value="Genomic_DNA"/>
</dbReference>
<dbReference type="OrthoDB" id="10263094at2759"/>
<keyword evidence="3" id="KW-0812">Transmembrane</keyword>
<feature type="region of interest" description="Disordered" evidence="2">
    <location>
        <begin position="27"/>
        <end position="50"/>
    </location>
</feature>
<keyword evidence="1 4" id="KW-0378">Hydrolase</keyword>
<protein>
    <submittedName>
        <fullName evidence="4">Palmitoyl-protein thioesterase</fullName>
        <ecNumber evidence="4">3.1.2.22</ecNumber>
    </submittedName>
</protein>
<dbReference type="Gene3D" id="3.40.50.1820">
    <property type="entry name" value="alpha/beta hydrolase"/>
    <property type="match status" value="1"/>
</dbReference>
<feature type="compositionally biased region" description="Low complexity" evidence="2">
    <location>
        <begin position="27"/>
        <end position="42"/>
    </location>
</feature>
<keyword evidence="3" id="KW-0472">Membrane</keyword>
<reference evidence="4 5" key="1">
    <citation type="journal article" date="2017" name="Nature">
        <title>The Apostasia genome and the evolution of orchids.</title>
        <authorList>
            <person name="Zhang G.Q."/>
            <person name="Liu K.W."/>
            <person name="Li Z."/>
            <person name="Lohaus R."/>
            <person name="Hsiao Y.Y."/>
            <person name="Niu S.C."/>
            <person name="Wang J.Y."/>
            <person name="Lin Y.C."/>
            <person name="Xu Q."/>
            <person name="Chen L.J."/>
            <person name="Yoshida K."/>
            <person name="Fujiwara S."/>
            <person name="Wang Z.W."/>
            <person name="Zhang Y.Q."/>
            <person name="Mitsuda N."/>
            <person name="Wang M."/>
            <person name="Liu G.H."/>
            <person name="Pecoraro L."/>
            <person name="Huang H.X."/>
            <person name="Xiao X.J."/>
            <person name="Lin M."/>
            <person name="Wu X.Y."/>
            <person name="Wu W.L."/>
            <person name="Chen Y.Y."/>
            <person name="Chang S.B."/>
            <person name="Sakamoto S."/>
            <person name="Ohme-Takagi M."/>
            <person name="Yagi M."/>
            <person name="Zeng S.J."/>
            <person name="Shen C.Y."/>
            <person name="Yeh C.M."/>
            <person name="Luo Y.B."/>
            <person name="Tsai W.C."/>
            <person name="Van de Peer Y."/>
            <person name="Liu Z.J."/>
        </authorList>
    </citation>
    <scope>NUCLEOTIDE SEQUENCE [LARGE SCALE GENOMIC DNA]</scope>
    <source>
        <strain evidence="5">cv. Shenzhen</strain>
        <tissue evidence="4">Stem</tissue>
    </source>
</reference>
<name>A0A2I0B017_9ASPA</name>
<evidence type="ECO:0000313" key="4">
    <source>
        <dbReference type="EMBL" id="PKA61141.1"/>
    </source>
</evidence>
<evidence type="ECO:0000256" key="2">
    <source>
        <dbReference type="SAM" id="MobiDB-lite"/>
    </source>
</evidence>
<keyword evidence="5" id="KW-1185">Reference proteome</keyword>
<sequence>MLPDISRCSLWQRCRENFKSDKASPVLHSSSISRRSLSGVSRRSPRKRTLVPPQKPLGLKLKKMATLPLKIAVLFAFLLIAPLISSSLPFIVLHGIGDACRNRGMKQFTELLTDWSGSQGYCFEIGKGAWDSWAMPLQEQTDIVCEKVKEMNELSGGFNIVGLSQGNLIARGIIEFCDGAPPVRNLVSLSGPHAGTASVPLCGSGIFCVIADALLKTEIYSDYMQEHLAPSGYLKIPTDISDYLEKCRFLPKLNNENPNERNATYKERFSKLENLVLIMNEQDKILIPRETSWFGYYPDGAFSPVLPPQKTKLYTEDWIGLRAMDEAGRVKFVSVPGGHLGIQRSDMKKYMVPYLKDDSPPKPPCFSSWISSAWDATTHKMGLQDDGPLLSPQFDNE</sequence>
<dbReference type="PANTHER" id="PTHR11247">
    <property type="entry name" value="PALMITOYL-PROTEIN THIOESTERASE/DOLICHYLDIPHOSPHATASE 1"/>
    <property type="match status" value="1"/>
</dbReference>
<evidence type="ECO:0000313" key="5">
    <source>
        <dbReference type="Proteomes" id="UP000236161"/>
    </source>
</evidence>
<dbReference type="SUPFAM" id="SSF53474">
    <property type="entry name" value="alpha/beta-Hydrolases"/>
    <property type="match status" value="1"/>
</dbReference>
<dbReference type="EC" id="3.1.2.22" evidence="4"/>
<dbReference type="GO" id="GO:0008474">
    <property type="term" value="F:palmitoyl-(protein) hydrolase activity"/>
    <property type="evidence" value="ECO:0007669"/>
    <property type="project" value="UniProtKB-EC"/>
</dbReference>
<accession>A0A2I0B017</accession>
<dbReference type="InterPro" id="IPR029058">
    <property type="entry name" value="AB_hydrolase_fold"/>
</dbReference>
<feature type="transmembrane region" description="Helical" evidence="3">
    <location>
        <begin position="71"/>
        <end position="96"/>
    </location>
</feature>
<evidence type="ECO:0000256" key="1">
    <source>
        <dbReference type="ARBA" id="ARBA00022801"/>
    </source>
</evidence>
<dbReference type="AlphaFoldDB" id="A0A2I0B017"/>
<dbReference type="STRING" id="1088818.A0A2I0B017"/>
<dbReference type="Pfam" id="PF02089">
    <property type="entry name" value="Palm_thioest"/>
    <property type="match status" value="1"/>
</dbReference>
<keyword evidence="3" id="KW-1133">Transmembrane helix</keyword>
<organism evidence="4 5">
    <name type="scientific">Apostasia shenzhenica</name>
    <dbReference type="NCBI Taxonomy" id="1088818"/>
    <lineage>
        <taxon>Eukaryota</taxon>
        <taxon>Viridiplantae</taxon>
        <taxon>Streptophyta</taxon>
        <taxon>Embryophyta</taxon>
        <taxon>Tracheophyta</taxon>
        <taxon>Spermatophyta</taxon>
        <taxon>Magnoliopsida</taxon>
        <taxon>Liliopsida</taxon>
        <taxon>Asparagales</taxon>
        <taxon>Orchidaceae</taxon>
        <taxon>Apostasioideae</taxon>
        <taxon>Apostasia</taxon>
    </lineage>
</organism>
<dbReference type="Proteomes" id="UP000236161">
    <property type="component" value="Unassembled WGS sequence"/>
</dbReference>
<dbReference type="PANTHER" id="PTHR11247:SF8">
    <property type="entry name" value="PALMITOYL-PROTEIN THIOESTERASE 1"/>
    <property type="match status" value="1"/>
</dbReference>
<proteinExistence type="predicted"/>
<evidence type="ECO:0000256" key="3">
    <source>
        <dbReference type="SAM" id="Phobius"/>
    </source>
</evidence>
<gene>
    <name evidence="4" type="ORF">AXF42_Ash006037</name>
</gene>